<name>A0ABX0WBN4_9RHOB</name>
<dbReference type="EMBL" id="QHLQ01000020">
    <property type="protein sequence ID" value="NIZ62628.1"/>
    <property type="molecule type" value="Genomic_DNA"/>
</dbReference>
<gene>
    <name evidence="1" type="ORF">DL239_16780</name>
</gene>
<dbReference type="Proteomes" id="UP001429564">
    <property type="component" value="Unassembled WGS sequence"/>
</dbReference>
<comment type="caution">
    <text evidence="1">The sequence shown here is derived from an EMBL/GenBank/DDBJ whole genome shotgun (WGS) entry which is preliminary data.</text>
</comment>
<organism evidence="1 2">
    <name type="scientific">Parasedimentitalea denitrificans</name>
    <dbReference type="NCBI Taxonomy" id="2211118"/>
    <lineage>
        <taxon>Bacteria</taxon>
        <taxon>Pseudomonadati</taxon>
        <taxon>Pseudomonadota</taxon>
        <taxon>Alphaproteobacteria</taxon>
        <taxon>Rhodobacterales</taxon>
        <taxon>Paracoccaceae</taxon>
        <taxon>Parasedimentitalea</taxon>
    </lineage>
</organism>
<proteinExistence type="predicted"/>
<sequence length="87" mass="9322">MAEIYLGVNELDTPGIGHGFVGVQSDDGLQVEIHEQPEGGFSPNRTEVIIGGNVPPGIVFRSNEVPDLPTPHHRIPIATLSDTEVKI</sequence>
<evidence type="ECO:0000313" key="2">
    <source>
        <dbReference type="Proteomes" id="UP001429564"/>
    </source>
</evidence>
<protein>
    <submittedName>
        <fullName evidence="1">Uncharacterized protein</fullName>
    </submittedName>
</protein>
<dbReference type="RefSeq" id="WP_167685248.1">
    <property type="nucleotide sequence ID" value="NZ_QHLQ01000020.1"/>
</dbReference>
<keyword evidence="2" id="KW-1185">Reference proteome</keyword>
<accession>A0ABX0WBN4</accession>
<evidence type="ECO:0000313" key="1">
    <source>
        <dbReference type="EMBL" id="NIZ62628.1"/>
    </source>
</evidence>
<reference evidence="1 2" key="1">
    <citation type="submission" date="2018-05" db="EMBL/GenBank/DDBJ databases">
        <authorList>
            <person name="Zhang Y.-J."/>
        </authorList>
    </citation>
    <scope>NUCLEOTIDE SEQUENCE [LARGE SCALE GENOMIC DNA]</scope>
    <source>
        <strain evidence="1 2">CY04</strain>
    </source>
</reference>